<dbReference type="GeneID" id="66072613"/>
<dbReference type="EMBL" id="CM032191">
    <property type="protein sequence ID" value="KAG7086015.1"/>
    <property type="molecule type" value="Genomic_DNA"/>
</dbReference>
<reference evidence="1" key="1">
    <citation type="journal article" date="2021" name="Genome Biol. Evol.">
        <title>The assembled and annotated genome of the fairy-ring fungus Marasmius oreades.</title>
        <authorList>
            <person name="Hiltunen M."/>
            <person name="Ament-Velasquez S.L."/>
            <person name="Johannesson H."/>
        </authorList>
    </citation>
    <scope>NUCLEOTIDE SEQUENCE</scope>
    <source>
        <strain evidence="1">03SP1</strain>
    </source>
</reference>
<organism evidence="1 2">
    <name type="scientific">Marasmius oreades</name>
    <name type="common">fairy-ring Marasmius</name>
    <dbReference type="NCBI Taxonomy" id="181124"/>
    <lineage>
        <taxon>Eukaryota</taxon>
        <taxon>Fungi</taxon>
        <taxon>Dikarya</taxon>
        <taxon>Basidiomycota</taxon>
        <taxon>Agaricomycotina</taxon>
        <taxon>Agaricomycetes</taxon>
        <taxon>Agaricomycetidae</taxon>
        <taxon>Agaricales</taxon>
        <taxon>Marasmiineae</taxon>
        <taxon>Marasmiaceae</taxon>
        <taxon>Marasmius</taxon>
    </lineage>
</organism>
<dbReference type="RefSeq" id="XP_043002486.1">
    <property type="nucleotide sequence ID" value="XM_043160529.1"/>
</dbReference>
<dbReference type="AlphaFoldDB" id="A0A9P7UKZ4"/>
<keyword evidence="2" id="KW-1185">Reference proteome</keyword>
<name>A0A9P7UKZ4_9AGAR</name>
<gene>
    <name evidence="1" type="ORF">E1B28_003537</name>
</gene>
<evidence type="ECO:0000313" key="1">
    <source>
        <dbReference type="EMBL" id="KAG7086015.1"/>
    </source>
</evidence>
<accession>A0A9P7UKZ4</accession>
<protein>
    <submittedName>
        <fullName evidence="1">Uncharacterized protein</fullName>
    </submittedName>
</protein>
<comment type="caution">
    <text evidence="1">The sequence shown here is derived from an EMBL/GenBank/DDBJ whole genome shotgun (WGS) entry which is preliminary data.</text>
</comment>
<dbReference type="Proteomes" id="UP001049176">
    <property type="component" value="Chromosome 11"/>
</dbReference>
<evidence type="ECO:0000313" key="2">
    <source>
        <dbReference type="Proteomes" id="UP001049176"/>
    </source>
</evidence>
<sequence>MEQLRESSKDTILINRADVPRLSLRSCLTQPLAPDWSESTATANGDAHDSFTLVFDLRRCTETVVSQKDLPALLLPPFDPGLLHSNPQNSPGHWRKKQRKEQCDIDFASLRLKLGQTEARKRRIETCIAQRHTILCWKLPAEVQTKKVTLQDSGIFASPKRKTKTSPSRFRDVCLTEAKDIEYP</sequence>
<dbReference type="KEGG" id="more:E1B28_003537"/>
<proteinExistence type="predicted"/>